<proteinExistence type="predicted"/>
<feature type="domain" description="DUF5655" evidence="1">
    <location>
        <begin position="85"/>
        <end position="185"/>
    </location>
</feature>
<gene>
    <name evidence="2" type="ORF">EOE67_18075</name>
</gene>
<accession>A0A437QFC2</accession>
<comment type="caution">
    <text evidence="2">The sequence shown here is derived from an EMBL/GenBank/DDBJ whole genome shotgun (WGS) entry which is preliminary data.</text>
</comment>
<dbReference type="RefSeq" id="WP_127700732.1">
    <property type="nucleotide sequence ID" value="NZ_SACS01000026.1"/>
</dbReference>
<dbReference type="Pfam" id="PF18899">
    <property type="entry name" value="DUF5655"/>
    <property type="match status" value="1"/>
</dbReference>
<dbReference type="InterPro" id="IPR043714">
    <property type="entry name" value="DUF5655"/>
</dbReference>
<organism evidence="2 3">
    <name type="scientific">Rheinheimera riviphila</name>
    <dbReference type="NCBI Taxonomy" id="1834037"/>
    <lineage>
        <taxon>Bacteria</taxon>
        <taxon>Pseudomonadati</taxon>
        <taxon>Pseudomonadota</taxon>
        <taxon>Gammaproteobacteria</taxon>
        <taxon>Chromatiales</taxon>
        <taxon>Chromatiaceae</taxon>
        <taxon>Rheinheimera</taxon>
    </lineage>
</organism>
<reference evidence="2 3" key="1">
    <citation type="submission" date="2019-01" db="EMBL/GenBank/DDBJ databases">
        <authorList>
            <person name="Chen W.-M."/>
        </authorList>
    </citation>
    <scope>NUCLEOTIDE SEQUENCE [LARGE SCALE GENOMIC DNA]</scope>
    <source>
        <strain evidence="2 3">KYPC3</strain>
    </source>
</reference>
<keyword evidence="3" id="KW-1185">Reference proteome</keyword>
<name>A0A437QFC2_9GAMM</name>
<protein>
    <submittedName>
        <fullName evidence="2">DUF4287 domain-containing protein</fullName>
    </submittedName>
</protein>
<dbReference type="EMBL" id="SACS01000026">
    <property type="protein sequence ID" value="RVU33145.1"/>
    <property type="molecule type" value="Genomic_DNA"/>
</dbReference>
<evidence type="ECO:0000313" key="2">
    <source>
        <dbReference type="EMBL" id="RVU33145.1"/>
    </source>
</evidence>
<dbReference type="AlphaFoldDB" id="A0A437QFC2"/>
<dbReference type="Proteomes" id="UP000283077">
    <property type="component" value="Unassembled WGS sequence"/>
</dbReference>
<dbReference type="InterPro" id="IPR025629">
    <property type="entry name" value="DUF4287"/>
</dbReference>
<evidence type="ECO:0000259" key="1">
    <source>
        <dbReference type="Pfam" id="PF18899"/>
    </source>
</evidence>
<sequence>MTDLKQAVATQLANIEQRTGKSLSELTQIINNSGLSKHGELVTMLKTSLGMGHGDANTLVHSVRQTDGQSAAEGLSDVEVLDGLYIGAKAVLRPIHDALLLEIQKLGEFEAAPKKTYVSYRRNKQFVMIGPATNSQLEVGLNIKQLPEDPRLKALPAGQMCNFKVRLSDVSEVDAQLLGWIKAAFLAAG</sequence>
<evidence type="ECO:0000313" key="3">
    <source>
        <dbReference type="Proteomes" id="UP000283077"/>
    </source>
</evidence>
<dbReference type="Pfam" id="PF14117">
    <property type="entry name" value="DUF4287"/>
    <property type="match status" value="1"/>
</dbReference>
<dbReference type="OrthoDB" id="9809825at2"/>